<dbReference type="PRINTS" id="PR00237">
    <property type="entry name" value="GPCRRHODOPSN"/>
</dbReference>
<comment type="subcellular location">
    <subcellularLocation>
        <location evidence="1">Membrane</location>
        <topology evidence="1">Multi-pass membrane protein</topology>
    </subcellularLocation>
</comment>
<keyword evidence="5" id="KW-0297">G-protein coupled receptor</keyword>
<keyword evidence="3 9" id="KW-0812">Transmembrane</keyword>
<evidence type="ECO:0000256" key="3">
    <source>
        <dbReference type="ARBA" id="ARBA00022692"/>
    </source>
</evidence>
<dbReference type="Proteomes" id="UP000887013">
    <property type="component" value="Unassembled WGS sequence"/>
</dbReference>
<evidence type="ECO:0000313" key="11">
    <source>
        <dbReference type="EMBL" id="GFS75080.1"/>
    </source>
</evidence>
<feature type="transmembrane region" description="Helical" evidence="9">
    <location>
        <begin position="97"/>
        <end position="125"/>
    </location>
</feature>
<dbReference type="InterPro" id="IPR017452">
    <property type="entry name" value="GPCR_Rhodpsn_7TM"/>
</dbReference>
<dbReference type="Pfam" id="PF00001">
    <property type="entry name" value="7tm_1"/>
    <property type="match status" value="1"/>
</dbReference>
<evidence type="ECO:0000256" key="9">
    <source>
        <dbReference type="SAM" id="Phobius"/>
    </source>
</evidence>
<evidence type="ECO:0000259" key="10">
    <source>
        <dbReference type="PROSITE" id="PS50262"/>
    </source>
</evidence>
<keyword evidence="7" id="KW-0675">Receptor</keyword>
<protein>
    <submittedName>
        <fullName evidence="11">G_PROTEIN_RECEP_F1_2 domain-containing protein</fullName>
    </submittedName>
</protein>
<dbReference type="PANTHER" id="PTHR45695:SF9">
    <property type="entry name" value="LEUCOKININ RECEPTOR"/>
    <property type="match status" value="1"/>
</dbReference>
<dbReference type="GO" id="GO:0005886">
    <property type="term" value="C:plasma membrane"/>
    <property type="evidence" value="ECO:0007669"/>
    <property type="project" value="TreeGrafter"/>
</dbReference>
<dbReference type="OrthoDB" id="5975505at2759"/>
<keyword evidence="6 9" id="KW-0472">Membrane</keyword>
<dbReference type="AlphaFoldDB" id="A0A8X6MS49"/>
<dbReference type="InterPro" id="IPR000276">
    <property type="entry name" value="GPCR_Rhodpsn"/>
</dbReference>
<evidence type="ECO:0000313" key="12">
    <source>
        <dbReference type="Proteomes" id="UP000887013"/>
    </source>
</evidence>
<feature type="transmembrane region" description="Helical" evidence="9">
    <location>
        <begin position="6"/>
        <end position="25"/>
    </location>
</feature>
<sequence length="352" mass="40272">MSSCLFFFSVSCLTATTLTLTAIVCEQLKTVTFPKQGRITQHRKVVVIIFIWTMSVLVSISILLVKKYENYQGRNFPDVSCDDDWESLSTTYPLKQLYYTFTSIILFFLPVTIMIVLYFIIVCRLHGFQVPGETKRNIYQQAKKKVIKMACIVIVTLLLCYSPMQVATLYSKVWLSGTQQGEFPSWFHHFQYTSMLLGHFNCAVNPFLYAAFRKDFRESLWSILKCKATRQPRRSNFPIFSPRESSATVENDLTKLTGSKKVIRNFISQEKTTYVPFGTASIYVKDNYGEYRQCRAVLDSASEASFITNDCTTFTGLKRNKINLPVGGLNGALVTVNQQIKTEYLLTKIVIL</sequence>
<feature type="transmembrane region" description="Helical" evidence="9">
    <location>
        <begin position="146"/>
        <end position="170"/>
    </location>
</feature>
<dbReference type="PANTHER" id="PTHR45695">
    <property type="entry name" value="LEUCOKININ RECEPTOR-RELATED"/>
    <property type="match status" value="1"/>
</dbReference>
<dbReference type="SUPFAM" id="SSF81321">
    <property type="entry name" value="Family A G protein-coupled receptor-like"/>
    <property type="match status" value="1"/>
</dbReference>
<dbReference type="EMBL" id="BMAW01001696">
    <property type="protein sequence ID" value="GFS75080.1"/>
    <property type="molecule type" value="Genomic_DNA"/>
</dbReference>
<evidence type="ECO:0000256" key="2">
    <source>
        <dbReference type="ARBA" id="ARBA00010663"/>
    </source>
</evidence>
<name>A0A8X6MS49_NEPPI</name>
<dbReference type="GO" id="GO:0004930">
    <property type="term" value="F:G protein-coupled receptor activity"/>
    <property type="evidence" value="ECO:0007669"/>
    <property type="project" value="UniProtKB-KW"/>
</dbReference>
<evidence type="ECO:0000256" key="8">
    <source>
        <dbReference type="ARBA" id="ARBA00023224"/>
    </source>
</evidence>
<comment type="similarity">
    <text evidence="2">Belongs to the G-protein coupled receptor 1 family.</text>
</comment>
<feature type="transmembrane region" description="Helical" evidence="9">
    <location>
        <begin position="45"/>
        <end position="65"/>
    </location>
</feature>
<evidence type="ECO:0000256" key="1">
    <source>
        <dbReference type="ARBA" id="ARBA00004141"/>
    </source>
</evidence>
<evidence type="ECO:0000256" key="5">
    <source>
        <dbReference type="ARBA" id="ARBA00023040"/>
    </source>
</evidence>
<keyword evidence="4 9" id="KW-1133">Transmembrane helix</keyword>
<proteinExistence type="inferred from homology"/>
<gene>
    <name evidence="11" type="primary">107365352</name>
    <name evidence="11" type="ORF">NPIL_293291</name>
</gene>
<dbReference type="CDD" id="cd00637">
    <property type="entry name" value="7tm_classA_rhodopsin-like"/>
    <property type="match status" value="1"/>
</dbReference>
<evidence type="ECO:0000256" key="7">
    <source>
        <dbReference type="ARBA" id="ARBA00023170"/>
    </source>
</evidence>
<keyword evidence="8" id="KW-0807">Transducer</keyword>
<dbReference type="PROSITE" id="PS50262">
    <property type="entry name" value="G_PROTEIN_RECEP_F1_2"/>
    <property type="match status" value="1"/>
</dbReference>
<evidence type="ECO:0000256" key="4">
    <source>
        <dbReference type="ARBA" id="ARBA00022989"/>
    </source>
</evidence>
<feature type="transmembrane region" description="Helical" evidence="9">
    <location>
        <begin position="190"/>
        <end position="212"/>
    </location>
</feature>
<dbReference type="Gene3D" id="1.20.1070.10">
    <property type="entry name" value="Rhodopsin 7-helix transmembrane proteins"/>
    <property type="match status" value="1"/>
</dbReference>
<keyword evidence="12" id="KW-1185">Reference proteome</keyword>
<comment type="caution">
    <text evidence="11">The sequence shown here is derived from an EMBL/GenBank/DDBJ whole genome shotgun (WGS) entry which is preliminary data.</text>
</comment>
<accession>A0A8X6MS49</accession>
<evidence type="ECO:0000256" key="6">
    <source>
        <dbReference type="ARBA" id="ARBA00023136"/>
    </source>
</evidence>
<feature type="domain" description="G-protein coupled receptors family 1 profile" evidence="10">
    <location>
        <begin position="1"/>
        <end position="209"/>
    </location>
</feature>
<organism evidence="11 12">
    <name type="scientific">Nephila pilipes</name>
    <name type="common">Giant wood spider</name>
    <name type="synonym">Nephila maculata</name>
    <dbReference type="NCBI Taxonomy" id="299642"/>
    <lineage>
        <taxon>Eukaryota</taxon>
        <taxon>Metazoa</taxon>
        <taxon>Ecdysozoa</taxon>
        <taxon>Arthropoda</taxon>
        <taxon>Chelicerata</taxon>
        <taxon>Arachnida</taxon>
        <taxon>Araneae</taxon>
        <taxon>Araneomorphae</taxon>
        <taxon>Entelegynae</taxon>
        <taxon>Araneoidea</taxon>
        <taxon>Nephilidae</taxon>
        <taxon>Nephila</taxon>
    </lineage>
</organism>
<reference evidence="11" key="1">
    <citation type="submission" date="2020-08" db="EMBL/GenBank/DDBJ databases">
        <title>Multicomponent nature underlies the extraordinary mechanical properties of spider dragline silk.</title>
        <authorList>
            <person name="Kono N."/>
            <person name="Nakamura H."/>
            <person name="Mori M."/>
            <person name="Yoshida Y."/>
            <person name="Ohtoshi R."/>
            <person name="Malay A.D."/>
            <person name="Moran D.A.P."/>
            <person name="Tomita M."/>
            <person name="Numata K."/>
            <person name="Arakawa K."/>
        </authorList>
    </citation>
    <scope>NUCLEOTIDE SEQUENCE</scope>
</reference>